<evidence type="ECO:0000313" key="3">
    <source>
        <dbReference type="Proteomes" id="UP001501295"/>
    </source>
</evidence>
<keyword evidence="3" id="KW-1185">Reference proteome</keyword>
<dbReference type="SFLD" id="SFLDG01129">
    <property type="entry name" value="C1.5:_HAD__Beta-PGM__Phosphata"/>
    <property type="match status" value="1"/>
</dbReference>
<dbReference type="EMBL" id="BAABLM010000005">
    <property type="protein sequence ID" value="GAA4679735.1"/>
    <property type="molecule type" value="Genomic_DNA"/>
</dbReference>
<gene>
    <name evidence="2" type="ORF">GCM10025780_26050</name>
</gene>
<evidence type="ECO:0000313" key="2">
    <source>
        <dbReference type="EMBL" id="GAA4679735.1"/>
    </source>
</evidence>
<dbReference type="SUPFAM" id="SSF56784">
    <property type="entry name" value="HAD-like"/>
    <property type="match status" value="1"/>
</dbReference>
<keyword evidence="1" id="KW-0378">Hydrolase</keyword>
<dbReference type="SFLD" id="SFLDS00003">
    <property type="entry name" value="Haloacid_Dehalogenase"/>
    <property type="match status" value="1"/>
</dbReference>
<name>A0ABP8W564_9MICO</name>
<dbReference type="Gene3D" id="3.40.50.1000">
    <property type="entry name" value="HAD superfamily/HAD-like"/>
    <property type="match status" value="1"/>
</dbReference>
<dbReference type="NCBIfam" id="TIGR01549">
    <property type="entry name" value="HAD-SF-IA-v1"/>
    <property type="match status" value="1"/>
</dbReference>
<dbReference type="Proteomes" id="UP001501295">
    <property type="component" value="Unassembled WGS sequence"/>
</dbReference>
<evidence type="ECO:0000256" key="1">
    <source>
        <dbReference type="ARBA" id="ARBA00022801"/>
    </source>
</evidence>
<dbReference type="PANTHER" id="PTHR43316:SF3">
    <property type="entry name" value="HALOACID DEHALOGENASE, TYPE II (AFU_ORTHOLOGUE AFUA_2G07750)-RELATED"/>
    <property type="match status" value="1"/>
</dbReference>
<dbReference type="InterPro" id="IPR023214">
    <property type="entry name" value="HAD_sf"/>
</dbReference>
<dbReference type="InterPro" id="IPR051540">
    <property type="entry name" value="S-2-haloacid_dehalogenase"/>
</dbReference>
<reference evidence="3" key="1">
    <citation type="journal article" date="2019" name="Int. J. Syst. Evol. Microbiol.">
        <title>The Global Catalogue of Microorganisms (GCM) 10K type strain sequencing project: providing services to taxonomists for standard genome sequencing and annotation.</title>
        <authorList>
            <consortium name="The Broad Institute Genomics Platform"/>
            <consortium name="The Broad Institute Genome Sequencing Center for Infectious Disease"/>
            <person name="Wu L."/>
            <person name="Ma J."/>
        </authorList>
    </citation>
    <scope>NUCLEOTIDE SEQUENCE [LARGE SCALE GENOMIC DNA]</scope>
    <source>
        <strain evidence="3">JCM 18956</strain>
    </source>
</reference>
<organism evidence="2 3">
    <name type="scientific">Frondihabitans cladoniiphilus</name>
    <dbReference type="NCBI Taxonomy" id="715785"/>
    <lineage>
        <taxon>Bacteria</taxon>
        <taxon>Bacillati</taxon>
        <taxon>Actinomycetota</taxon>
        <taxon>Actinomycetes</taxon>
        <taxon>Micrococcales</taxon>
        <taxon>Microbacteriaceae</taxon>
        <taxon>Frondihabitans</taxon>
    </lineage>
</organism>
<dbReference type="InterPro" id="IPR006439">
    <property type="entry name" value="HAD-SF_hydro_IA"/>
</dbReference>
<dbReference type="PRINTS" id="PR00413">
    <property type="entry name" value="HADHALOGNASE"/>
</dbReference>
<dbReference type="PANTHER" id="PTHR43316">
    <property type="entry name" value="HYDROLASE, HALOACID DELAHOGENASE-RELATED"/>
    <property type="match status" value="1"/>
</dbReference>
<evidence type="ECO:0008006" key="4">
    <source>
        <dbReference type="Google" id="ProtNLM"/>
    </source>
</evidence>
<proteinExistence type="predicted"/>
<dbReference type="RefSeq" id="WP_345376334.1">
    <property type="nucleotide sequence ID" value="NZ_BAABLM010000005.1"/>
</dbReference>
<accession>A0ABP8W564</accession>
<comment type="caution">
    <text evidence="2">The sequence shown here is derived from an EMBL/GenBank/DDBJ whole genome shotgun (WGS) entry which is preliminary data.</text>
</comment>
<dbReference type="Pfam" id="PF00702">
    <property type="entry name" value="Hydrolase"/>
    <property type="match status" value="1"/>
</dbReference>
<sequence length="230" mass="24304">MPRDEASPPTVLFDLFGTLIPSGDRTERDALSAEMAGVLGVDEEAFAAAFRGTFGQRTLGELGDVRSTIGTLTTRITGVAPADDVLDRATRLRLAFTERLIRASWALDALALLRDRGSRLGLVTDCSAEVPEVLPGTPLGDLFEAAAYSCALGTHKPSPVMYLHVTDSLDVDPADCVYVGDGGSHELSGARDVGMTAVLFERPGTPPVPQWDGLRVSSIADVAQIVPARA</sequence>
<dbReference type="InterPro" id="IPR036412">
    <property type="entry name" value="HAD-like_sf"/>
</dbReference>
<protein>
    <recommendedName>
        <fullName evidence="4">Hydrolase of the HAD superfamily</fullName>
    </recommendedName>
</protein>